<dbReference type="RefSeq" id="WP_266346436.1">
    <property type="nucleotide sequence ID" value="NZ_JAPKNH010000017.1"/>
</dbReference>
<gene>
    <name evidence="3" type="ORF">ACFPP9_14055</name>
</gene>
<dbReference type="InterPro" id="IPR024071">
    <property type="entry name" value="S-Me-THD_C_sf"/>
</dbReference>
<dbReference type="Gene3D" id="2.40.390.10">
    <property type="entry name" value="CV3147-like"/>
    <property type="match status" value="1"/>
</dbReference>
<dbReference type="Gene3D" id="3.40.1610.10">
    <property type="entry name" value="CV3147-like domain"/>
    <property type="match status" value="1"/>
</dbReference>
<feature type="domain" description="S-Me-THD-like C-terminal" evidence="2">
    <location>
        <begin position="175"/>
        <end position="334"/>
    </location>
</feature>
<proteinExistence type="predicted"/>
<dbReference type="Pfam" id="PF06032">
    <property type="entry name" value="S-Me-THD_N"/>
    <property type="match status" value="1"/>
</dbReference>
<protein>
    <submittedName>
        <fullName evidence="3">DUF917 domain-containing protein</fullName>
    </submittedName>
</protein>
<dbReference type="Pfam" id="PF20906">
    <property type="entry name" value="S-Me-THD_C"/>
    <property type="match status" value="1"/>
</dbReference>
<keyword evidence="4" id="KW-1185">Reference proteome</keyword>
<dbReference type="SUPFAM" id="SSF160991">
    <property type="entry name" value="CV3147-like"/>
    <property type="match status" value="1"/>
</dbReference>
<dbReference type="InterPro" id="IPR048350">
    <property type="entry name" value="S-Me-THD-like_C"/>
</dbReference>
<evidence type="ECO:0000313" key="3">
    <source>
        <dbReference type="EMBL" id="MFC5516904.1"/>
    </source>
</evidence>
<evidence type="ECO:0000259" key="1">
    <source>
        <dbReference type="Pfam" id="PF06032"/>
    </source>
</evidence>
<dbReference type="EMBL" id="JBHSML010000004">
    <property type="protein sequence ID" value="MFC5516904.1"/>
    <property type="molecule type" value="Genomic_DNA"/>
</dbReference>
<reference evidence="4" key="1">
    <citation type="journal article" date="2019" name="Int. J. Syst. Evol. Microbiol.">
        <title>The Global Catalogue of Microorganisms (GCM) 10K type strain sequencing project: providing services to taxonomists for standard genome sequencing and annotation.</title>
        <authorList>
            <consortium name="The Broad Institute Genomics Platform"/>
            <consortium name="The Broad Institute Genome Sequencing Center for Infectious Disease"/>
            <person name="Wu L."/>
            <person name="Ma J."/>
        </authorList>
    </citation>
    <scope>NUCLEOTIDE SEQUENCE [LARGE SCALE GENOMIC DNA]</scope>
    <source>
        <strain evidence="4">KACC 12633</strain>
    </source>
</reference>
<name>A0ABW0PXX4_9HYPH</name>
<feature type="domain" description="S-Me-THD N-terminal" evidence="1">
    <location>
        <begin position="9"/>
        <end position="143"/>
    </location>
</feature>
<dbReference type="InterPro" id="IPR027479">
    <property type="entry name" value="S-Me-THD_N_sf"/>
</dbReference>
<comment type="caution">
    <text evidence="3">The sequence shown here is derived from an EMBL/GenBank/DDBJ whole genome shotgun (WGS) entry which is preliminary data.</text>
</comment>
<evidence type="ECO:0000313" key="4">
    <source>
        <dbReference type="Proteomes" id="UP001596150"/>
    </source>
</evidence>
<sequence length="377" mass="38730">MGRILTEKDVEPAVRGGSVYAAGGGGWADHGRMLGLAAVRIGKPELVTVDELDKNDWVATAAAIGAPAGTTAWEMQGVDYVNAVRLLQEALGETITALMVGQNGRSSTLNGWLPSAILGTKVLDAVGDIRAHPTGDMGSIGLAASPEATIQTAVGGNRADNRYIELVVRGATAKVSPILRTASDMSGGFIASARNPVRASYVRKNAALGGISMALSLGEAILAAEGKGSGRGSATAVIDAICKATGGHIAVSGRIAKKDVVYTNAAFDIGTVVIGAGDKAVTLHVMNEYMAIDDAGGARLATFPDVITTLDKDGEPLSVGQLSVGMTVHVLHVPKAIIPLSAGVLDPSVYPPVEAAMGIEIARYVFADEAKKKRKKK</sequence>
<organism evidence="3 4">
    <name type="scientific">Kaistia terrae</name>
    <dbReference type="NCBI Taxonomy" id="537017"/>
    <lineage>
        <taxon>Bacteria</taxon>
        <taxon>Pseudomonadati</taxon>
        <taxon>Pseudomonadota</taxon>
        <taxon>Alphaproteobacteria</taxon>
        <taxon>Hyphomicrobiales</taxon>
        <taxon>Kaistiaceae</taxon>
        <taxon>Kaistia</taxon>
    </lineage>
</organism>
<dbReference type="Proteomes" id="UP001596150">
    <property type="component" value="Unassembled WGS sequence"/>
</dbReference>
<evidence type="ECO:0000259" key="2">
    <source>
        <dbReference type="Pfam" id="PF20906"/>
    </source>
</evidence>
<accession>A0ABW0PXX4</accession>
<dbReference type="InterPro" id="IPR010318">
    <property type="entry name" value="S-Me-THD_N"/>
</dbReference>